<organism evidence="1 2">
    <name type="scientific">Salinimicrobium marinum</name>
    <dbReference type="NCBI Taxonomy" id="680283"/>
    <lineage>
        <taxon>Bacteria</taxon>
        <taxon>Pseudomonadati</taxon>
        <taxon>Bacteroidota</taxon>
        <taxon>Flavobacteriia</taxon>
        <taxon>Flavobacteriales</taxon>
        <taxon>Flavobacteriaceae</taxon>
        <taxon>Salinimicrobium</taxon>
    </lineage>
</organism>
<name>A0A918VUE0_9FLAO</name>
<keyword evidence="2" id="KW-1185">Reference proteome</keyword>
<evidence type="ECO:0000313" key="1">
    <source>
        <dbReference type="EMBL" id="GHA23866.1"/>
    </source>
</evidence>
<comment type="caution">
    <text evidence="1">The sequence shown here is derived from an EMBL/GenBank/DDBJ whole genome shotgun (WGS) entry which is preliminary data.</text>
</comment>
<proteinExistence type="predicted"/>
<gene>
    <name evidence="1" type="ORF">GCM10007103_01290</name>
</gene>
<evidence type="ECO:0000313" key="2">
    <source>
        <dbReference type="Proteomes" id="UP000610456"/>
    </source>
</evidence>
<dbReference type="AlphaFoldDB" id="A0A918VUE0"/>
<reference evidence="1" key="2">
    <citation type="submission" date="2020-09" db="EMBL/GenBank/DDBJ databases">
        <authorList>
            <person name="Sun Q."/>
            <person name="Kim S."/>
        </authorList>
    </citation>
    <scope>NUCLEOTIDE SEQUENCE</scope>
    <source>
        <strain evidence="1">KCTC 12719</strain>
    </source>
</reference>
<dbReference type="RefSeq" id="WP_189602696.1">
    <property type="nucleotide sequence ID" value="NZ_BMXB01000001.1"/>
</dbReference>
<dbReference type="EMBL" id="BMXB01000001">
    <property type="protein sequence ID" value="GHA23866.1"/>
    <property type="molecule type" value="Genomic_DNA"/>
</dbReference>
<protein>
    <submittedName>
        <fullName evidence="1">Uncharacterized protein</fullName>
    </submittedName>
</protein>
<sequence length="109" mass="12347">MTTFQPSVILDEVKNLVSNSCNNSAGLGSTFSSLHKGIIKLYFEAKKVDIDYEKNIVTAEIPVSALEYTTVSFECQDLERFLNSCIKKDKRSLMFYQNVLAYYSLQEVA</sequence>
<accession>A0A918VUE0</accession>
<dbReference type="Proteomes" id="UP000610456">
    <property type="component" value="Unassembled WGS sequence"/>
</dbReference>
<reference evidence="1" key="1">
    <citation type="journal article" date="2014" name="Int. J. Syst. Evol. Microbiol.">
        <title>Complete genome sequence of Corynebacterium casei LMG S-19264T (=DSM 44701T), isolated from a smear-ripened cheese.</title>
        <authorList>
            <consortium name="US DOE Joint Genome Institute (JGI-PGF)"/>
            <person name="Walter F."/>
            <person name="Albersmeier A."/>
            <person name="Kalinowski J."/>
            <person name="Ruckert C."/>
        </authorList>
    </citation>
    <scope>NUCLEOTIDE SEQUENCE</scope>
    <source>
        <strain evidence="1">KCTC 12719</strain>
    </source>
</reference>